<dbReference type="Gene3D" id="1.10.12.10">
    <property type="entry name" value="Lyase 2-enoyl-coa Hydratase, Chain A, domain 2"/>
    <property type="match status" value="1"/>
</dbReference>
<evidence type="ECO:0000313" key="4">
    <source>
        <dbReference type="EMBL" id="HGE98568.1"/>
    </source>
</evidence>
<dbReference type="CDD" id="cd06558">
    <property type="entry name" value="crotonase-like"/>
    <property type="match status" value="1"/>
</dbReference>
<dbReference type="Pfam" id="PF00378">
    <property type="entry name" value="ECH_1"/>
    <property type="match status" value="1"/>
</dbReference>
<dbReference type="PROSITE" id="PS00166">
    <property type="entry name" value="ENOYL_COA_HYDRATASE"/>
    <property type="match status" value="1"/>
</dbReference>
<dbReference type="FunFam" id="3.90.226.10:FF:000009">
    <property type="entry name" value="Carnitinyl-CoA dehydratase"/>
    <property type="match status" value="1"/>
</dbReference>
<dbReference type="EMBL" id="DTMQ01000008">
    <property type="protein sequence ID" value="HGE98568.1"/>
    <property type="molecule type" value="Genomic_DNA"/>
</dbReference>
<dbReference type="PANTHER" id="PTHR11941">
    <property type="entry name" value="ENOYL-COA HYDRATASE-RELATED"/>
    <property type="match status" value="1"/>
</dbReference>
<dbReference type="InterPro" id="IPR014748">
    <property type="entry name" value="Enoyl-CoA_hydra_C"/>
</dbReference>
<evidence type="ECO:0000256" key="1">
    <source>
        <dbReference type="ARBA" id="ARBA00005254"/>
    </source>
</evidence>
<dbReference type="InterPro" id="IPR018376">
    <property type="entry name" value="Enoyl-CoA_hyd/isom_CS"/>
</dbReference>
<evidence type="ECO:0000256" key="2">
    <source>
        <dbReference type="ARBA" id="ARBA00023239"/>
    </source>
</evidence>
<name>A0A7C3UQ87_UNCW3</name>
<dbReference type="GO" id="GO:0016829">
    <property type="term" value="F:lyase activity"/>
    <property type="evidence" value="ECO:0007669"/>
    <property type="project" value="UniProtKB-KW"/>
</dbReference>
<organism evidence="4">
    <name type="scientific">candidate division WOR-3 bacterium</name>
    <dbReference type="NCBI Taxonomy" id="2052148"/>
    <lineage>
        <taxon>Bacteria</taxon>
        <taxon>Bacteria division WOR-3</taxon>
    </lineage>
</organism>
<dbReference type="PANTHER" id="PTHR11941:SF54">
    <property type="entry name" value="ENOYL-COA HYDRATASE, MITOCHONDRIAL"/>
    <property type="match status" value="1"/>
</dbReference>
<dbReference type="GO" id="GO:0006635">
    <property type="term" value="P:fatty acid beta-oxidation"/>
    <property type="evidence" value="ECO:0007669"/>
    <property type="project" value="TreeGrafter"/>
</dbReference>
<comment type="caution">
    <text evidence="4">The sequence shown here is derived from an EMBL/GenBank/DDBJ whole genome shotgun (WGS) entry which is preliminary data.</text>
</comment>
<gene>
    <name evidence="4" type="ORF">ENX07_00635</name>
</gene>
<dbReference type="SUPFAM" id="SSF52096">
    <property type="entry name" value="ClpP/crotonase"/>
    <property type="match status" value="1"/>
</dbReference>
<proteinExistence type="inferred from homology"/>
<comment type="similarity">
    <text evidence="1 3">Belongs to the enoyl-CoA hydratase/isomerase family.</text>
</comment>
<keyword evidence="2" id="KW-0456">Lyase</keyword>
<evidence type="ECO:0000256" key="3">
    <source>
        <dbReference type="RuleBase" id="RU003707"/>
    </source>
</evidence>
<dbReference type="InterPro" id="IPR029045">
    <property type="entry name" value="ClpP/crotonase-like_dom_sf"/>
</dbReference>
<reference evidence="4" key="1">
    <citation type="journal article" date="2020" name="mSystems">
        <title>Genome- and Community-Level Interaction Insights into Carbon Utilization and Element Cycling Functions of Hydrothermarchaeota in Hydrothermal Sediment.</title>
        <authorList>
            <person name="Zhou Z."/>
            <person name="Liu Y."/>
            <person name="Xu W."/>
            <person name="Pan J."/>
            <person name="Luo Z.H."/>
            <person name="Li M."/>
        </authorList>
    </citation>
    <scope>NUCLEOTIDE SEQUENCE [LARGE SCALE GENOMIC DNA]</scope>
    <source>
        <strain evidence="4">SpSt-906</strain>
    </source>
</reference>
<dbReference type="AlphaFoldDB" id="A0A7C3UQ87"/>
<dbReference type="InterPro" id="IPR001753">
    <property type="entry name" value="Enoyl-CoA_hydra/iso"/>
</dbReference>
<accession>A0A7C3UQ87</accession>
<dbReference type="Gene3D" id="3.90.226.10">
    <property type="entry name" value="2-enoyl-CoA Hydratase, Chain A, domain 1"/>
    <property type="match status" value="1"/>
</dbReference>
<protein>
    <submittedName>
        <fullName evidence="4">Crotonase</fullName>
    </submittedName>
</protein>
<sequence>MGFKNLVLEVKEGIGILQINRPQVLNALNTETLKEMEEALLFVKEKEEIKALIITGSGRAFIAGADISEMVNFNPFQAKEFAERGHRILGMIENLPKVVIAAINGFALGGGCELALACDIRIMAEGAKIGQPETNIGLIPGFGGCLRLPRVVGKGIASELIFTGEMIDATEALRIGLVNKVTPKDKLLDISLEIARKITSKVPETIALGKRTIKTGLETDLETAKEIEIQSFSLLFSLSEPKEKMKAFLSRSKGG</sequence>